<comment type="caution">
    <text evidence="1">The sequence shown here is derived from an EMBL/GenBank/DDBJ whole genome shotgun (WGS) entry which is preliminary data.</text>
</comment>
<reference evidence="1" key="1">
    <citation type="submission" date="2021-02" db="EMBL/GenBank/DDBJ databases">
        <authorList>
            <person name="Dougan E. K."/>
            <person name="Rhodes N."/>
            <person name="Thang M."/>
            <person name="Chan C."/>
        </authorList>
    </citation>
    <scope>NUCLEOTIDE SEQUENCE</scope>
</reference>
<gene>
    <name evidence="1" type="ORF">PGLA2088_LOCUS36918</name>
</gene>
<protein>
    <submittedName>
        <fullName evidence="1">Uncharacterized protein</fullName>
    </submittedName>
</protein>
<organism evidence="1 2">
    <name type="scientific">Polarella glacialis</name>
    <name type="common">Dinoflagellate</name>
    <dbReference type="NCBI Taxonomy" id="89957"/>
    <lineage>
        <taxon>Eukaryota</taxon>
        <taxon>Sar</taxon>
        <taxon>Alveolata</taxon>
        <taxon>Dinophyceae</taxon>
        <taxon>Suessiales</taxon>
        <taxon>Suessiaceae</taxon>
        <taxon>Polarella</taxon>
    </lineage>
</organism>
<name>A0A813KWR4_POLGL</name>
<accession>A0A813KWR4</accession>
<dbReference type="Proteomes" id="UP000626109">
    <property type="component" value="Unassembled WGS sequence"/>
</dbReference>
<feature type="non-terminal residue" evidence="1">
    <location>
        <position position="70"/>
    </location>
</feature>
<dbReference type="AlphaFoldDB" id="A0A813KWR4"/>
<proteinExistence type="predicted"/>
<sequence>MGDVGMLVRGIVDKGFIVDVQEVTRDDLRLDRPDLDAEAKVLLGRLAGLLRRVKEVSDCPGCDGRPLYLQ</sequence>
<evidence type="ECO:0000313" key="2">
    <source>
        <dbReference type="Proteomes" id="UP000626109"/>
    </source>
</evidence>
<evidence type="ECO:0000313" key="1">
    <source>
        <dbReference type="EMBL" id="CAE8712206.1"/>
    </source>
</evidence>
<dbReference type="EMBL" id="CAJNNW010032288">
    <property type="protein sequence ID" value="CAE8712206.1"/>
    <property type="molecule type" value="Genomic_DNA"/>
</dbReference>